<name>A0ABV7ES51_9GAMM</name>
<sequence length="194" mass="21751">MRPIPDTSPAFFERLYRHNPDPWDFKRSPYETARYQRMLNALGGRHFERAYEPGCSIGAFTARLAPFCGELVACDASNCAVGRTRERMKRFPQVAVTHAVLPGDLSPGPFDLIVFAEIGYYFELPVLQQLVHNLASCLRPGGVMLGCHWLGDSADHVLHGAQVHALIEQNGFTPVRPRPVSDDGYRLDVWAAER</sequence>
<keyword evidence="1" id="KW-0489">Methyltransferase</keyword>
<accession>A0ABV7ES51</accession>
<dbReference type="Gene3D" id="3.40.50.150">
    <property type="entry name" value="Vaccinia Virus protein VP39"/>
    <property type="match status" value="1"/>
</dbReference>
<dbReference type="Pfam" id="PF05401">
    <property type="entry name" value="NodS"/>
    <property type="match status" value="1"/>
</dbReference>
<comment type="caution">
    <text evidence="1">The sequence shown here is derived from an EMBL/GenBank/DDBJ whole genome shotgun (WGS) entry which is preliminary data.</text>
</comment>
<evidence type="ECO:0000313" key="1">
    <source>
        <dbReference type="EMBL" id="MFC3104721.1"/>
    </source>
</evidence>
<dbReference type="EMBL" id="JBHRSS010000005">
    <property type="protein sequence ID" value="MFC3104721.1"/>
    <property type="molecule type" value="Genomic_DNA"/>
</dbReference>
<proteinExistence type="predicted"/>
<dbReference type="GO" id="GO:0008168">
    <property type="term" value="F:methyltransferase activity"/>
    <property type="evidence" value="ECO:0007669"/>
    <property type="project" value="UniProtKB-KW"/>
</dbReference>
<dbReference type="SUPFAM" id="SSF53335">
    <property type="entry name" value="S-adenosyl-L-methionine-dependent methyltransferases"/>
    <property type="match status" value="1"/>
</dbReference>
<dbReference type="Proteomes" id="UP001595462">
    <property type="component" value="Unassembled WGS sequence"/>
</dbReference>
<reference evidence="2" key="1">
    <citation type="journal article" date="2019" name="Int. J. Syst. Evol. Microbiol.">
        <title>The Global Catalogue of Microorganisms (GCM) 10K type strain sequencing project: providing services to taxonomists for standard genome sequencing and annotation.</title>
        <authorList>
            <consortium name="The Broad Institute Genomics Platform"/>
            <consortium name="The Broad Institute Genome Sequencing Center for Infectious Disease"/>
            <person name="Wu L."/>
            <person name="Ma J."/>
        </authorList>
    </citation>
    <scope>NUCLEOTIDE SEQUENCE [LARGE SCALE GENOMIC DNA]</scope>
    <source>
        <strain evidence="2">KCTC 52640</strain>
    </source>
</reference>
<evidence type="ECO:0000313" key="2">
    <source>
        <dbReference type="Proteomes" id="UP001595462"/>
    </source>
</evidence>
<protein>
    <submittedName>
        <fullName evidence="1">SAM-dependent methyltransferase</fullName>
    </submittedName>
</protein>
<keyword evidence="2" id="KW-1185">Reference proteome</keyword>
<gene>
    <name evidence="1" type="ORF">ACFOSU_12585</name>
</gene>
<organism evidence="1 2">
    <name type="scientific">Salinisphaera aquimarina</name>
    <dbReference type="NCBI Taxonomy" id="2094031"/>
    <lineage>
        <taxon>Bacteria</taxon>
        <taxon>Pseudomonadati</taxon>
        <taxon>Pseudomonadota</taxon>
        <taxon>Gammaproteobacteria</taxon>
        <taxon>Salinisphaerales</taxon>
        <taxon>Salinisphaeraceae</taxon>
        <taxon>Salinisphaera</taxon>
    </lineage>
</organism>
<dbReference type="InterPro" id="IPR029063">
    <property type="entry name" value="SAM-dependent_MTases_sf"/>
</dbReference>
<dbReference type="CDD" id="cd02440">
    <property type="entry name" value="AdoMet_MTases"/>
    <property type="match status" value="1"/>
</dbReference>
<dbReference type="InterPro" id="IPR008715">
    <property type="entry name" value="SAM-MeTfrase_NodS-like"/>
</dbReference>
<dbReference type="GO" id="GO:0032259">
    <property type="term" value="P:methylation"/>
    <property type="evidence" value="ECO:0007669"/>
    <property type="project" value="UniProtKB-KW"/>
</dbReference>
<keyword evidence="1" id="KW-0808">Transferase</keyword>
<dbReference type="RefSeq" id="WP_380690135.1">
    <property type="nucleotide sequence ID" value="NZ_JBHRSS010000005.1"/>
</dbReference>